<dbReference type="AlphaFoldDB" id="A0A2S5RCX7"/>
<gene>
    <name evidence="7" type="ORF">ELUCI_v1c07270</name>
</gene>
<dbReference type="RefSeq" id="WP_104207592.1">
    <property type="nucleotide sequence ID" value="NZ_PHNE01000004.1"/>
</dbReference>
<dbReference type="GO" id="GO:0004803">
    <property type="term" value="F:transposase activity"/>
    <property type="evidence" value="ECO:0007669"/>
    <property type="project" value="UniProtKB-UniRule"/>
</dbReference>
<reference evidence="7 8" key="1">
    <citation type="submission" date="2017-11" db="EMBL/GenBank/DDBJ databases">
        <title>Genome sequence of Entomoplasma lucivorax PIPN-2 (ATCC 49196).</title>
        <authorList>
            <person name="Lo W.-S."/>
            <person name="Gasparich G.E."/>
            <person name="Kuo C.-H."/>
        </authorList>
    </citation>
    <scope>NUCLEOTIDE SEQUENCE [LARGE SCALE GENOMIC DNA]</scope>
    <source>
        <strain evidence="7 8">PIPN-2</strain>
    </source>
</reference>
<evidence type="ECO:0000256" key="5">
    <source>
        <dbReference type="ARBA" id="ARBA00023172"/>
    </source>
</evidence>
<dbReference type="PANTHER" id="PTHR33217:SF5">
    <property type="entry name" value="MUTATOR FAMILY TRANSPOSASE"/>
    <property type="match status" value="1"/>
</dbReference>
<comment type="caution">
    <text evidence="7">The sequence shown here is derived from an EMBL/GenBank/DDBJ whole genome shotgun (WGS) entry which is preliminary data.</text>
</comment>
<organism evidence="7 8">
    <name type="scientific">Williamsoniiplasma lucivorax</name>
    <dbReference type="NCBI Taxonomy" id="209274"/>
    <lineage>
        <taxon>Bacteria</taxon>
        <taxon>Bacillati</taxon>
        <taxon>Mycoplasmatota</taxon>
        <taxon>Mollicutes</taxon>
        <taxon>Entomoplasmatales</taxon>
        <taxon>Williamsoniiplasma</taxon>
    </lineage>
</organism>
<evidence type="ECO:0000313" key="7">
    <source>
        <dbReference type="EMBL" id="PPE05191.1"/>
    </source>
</evidence>
<evidence type="ECO:0000256" key="4">
    <source>
        <dbReference type="ARBA" id="ARBA00023125"/>
    </source>
</evidence>
<evidence type="ECO:0000256" key="1">
    <source>
        <dbReference type="ARBA" id="ARBA00002190"/>
    </source>
</evidence>
<evidence type="ECO:0000256" key="6">
    <source>
        <dbReference type="RuleBase" id="RU365089"/>
    </source>
</evidence>
<protein>
    <recommendedName>
        <fullName evidence="6">Mutator family transposase</fullName>
    </recommendedName>
</protein>
<dbReference type="PROSITE" id="PS01007">
    <property type="entry name" value="TRANSPOSASE_MUTATOR"/>
    <property type="match status" value="1"/>
</dbReference>
<keyword evidence="8" id="KW-1185">Reference proteome</keyword>
<dbReference type="Pfam" id="PF00872">
    <property type="entry name" value="Transposase_mut"/>
    <property type="match status" value="1"/>
</dbReference>
<evidence type="ECO:0000256" key="3">
    <source>
        <dbReference type="ARBA" id="ARBA00022578"/>
    </source>
</evidence>
<comment type="function">
    <text evidence="1 6">Required for the transposition of the insertion element.</text>
</comment>
<keyword evidence="5 6" id="KW-0233">DNA recombination</keyword>
<accession>A0A2S5RCX7</accession>
<evidence type="ECO:0000256" key="2">
    <source>
        <dbReference type="ARBA" id="ARBA00010961"/>
    </source>
</evidence>
<dbReference type="EMBL" id="PHNE01000004">
    <property type="protein sequence ID" value="PPE05191.1"/>
    <property type="molecule type" value="Genomic_DNA"/>
</dbReference>
<sequence>MKKQPKDSFEQGLDLILENEKDFSKIFNEDGLFKKLTKRIVERALNTEMDAYLGYEKYNRNTDENNYRNGTSSKTILTENGEIDLVIPRDRHSDFEPMLIPKHQRRFEGLDEKILMMYARGASLSDIKAQLKELYQVDISPTLISQITDNVMDEVVDWQNRPLEKVYPIVYFDCIVVKVRQDKKIINKAVYIALGINISGLKDVLGLWISENEGAKFWLNNFTDLKNRGVSDILITCSDNLKGFGDAIRTVFPETSHQLCIVHQIRNSLKFVSHKHVKELASDLKKIYQSINEQEAQLALDRFCETWDSQYPYISKSWKDNWDNLVFFLQFPPEIRRIIYTTNAIESLNGQLRKFTKNKRIFPNDNAVFKSFYLAIRNIEKKWTMQPKNWRSALAHFYIMFEGRVVIE</sequence>
<comment type="similarity">
    <text evidence="2 6">Belongs to the transposase mutator family.</text>
</comment>
<dbReference type="GO" id="GO:0006313">
    <property type="term" value="P:DNA transposition"/>
    <property type="evidence" value="ECO:0007669"/>
    <property type="project" value="UniProtKB-UniRule"/>
</dbReference>
<proteinExistence type="inferred from homology"/>
<dbReference type="NCBIfam" id="NF033543">
    <property type="entry name" value="transpos_IS256"/>
    <property type="match status" value="1"/>
</dbReference>
<dbReference type="PANTHER" id="PTHR33217">
    <property type="entry name" value="TRANSPOSASE FOR INSERTION SEQUENCE ELEMENT IS1081"/>
    <property type="match status" value="1"/>
</dbReference>
<keyword evidence="3 6" id="KW-0815">Transposition</keyword>
<dbReference type="InterPro" id="IPR001207">
    <property type="entry name" value="Transposase_mutator"/>
</dbReference>
<evidence type="ECO:0000313" key="8">
    <source>
        <dbReference type="Proteomes" id="UP000237865"/>
    </source>
</evidence>
<dbReference type="Proteomes" id="UP000237865">
    <property type="component" value="Unassembled WGS sequence"/>
</dbReference>
<name>A0A2S5RCX7_9MOLU</name>
<dbReference type="GO" id="GO:0003677">
    <property type="term" value="F:DNA binding"/>
    <property type="evidence" value="ECO:0007669"/>
    <property type="project" value="UniProtKB-UniRule"/>
</dbReference>
<keyword evidence="4 6" id="KW-0238">DNA-binding</keyword>
<keyword evidence="6" id="KW-0814">Transposable element</keyword>